<dbReference type="RefSeq" id="WP_226171974.1">
    <property type="nucleotide sequence ID" value="NZ_JAJADR010000001.1"/>
</dbReference>
<dbReference type="InterPro" id="IPR003593">
    <property type="entry name" value="AAA+_ATPase"/>
</dbReference>
<dbReference type="SMART" id="SM00382">
    <property type="entry name" value="AAA"/>
    <property type="match status" value="1"/>
</dbReference>
<organism evidence="2 3">
    <name type="scientific">Hymenobacter lucidus</name>
    <dbReference type="NCBI Taxonomy" id="2880930"/>
    <lineage>
        <taxon>Bacteria</taxon>
        <taxon>Pseudomonadati</taxon>
        <taxon>Bacteroidota</taxon>
        <taxon>Cytophagia</taxon>
        <taxon>Cytophagales</taxon>
        <taxon>Hymenobacteraceae</taxon>
        <taxon>Hymenobacter</taxon>
    </lineage>
</organism>
<reference evidence="2" key="1">
    <citation type="submission" date="2021-10" db="EMBL/GenBank/DDBJ databases">
        <authorList>
            <person name="Dean J.D."/>
            <person name="Kim M.K."/>
            <person name="Newey C.N."/>
            <person name="Stoker T.S."/>
            <person name="Thompson D.W."/>
            <person name="Grose J.H."/>
        </authorList>
    </citation>
    <scope>NUCLEOTIDE SEQUENCE</scope>
    <source>
        <strain evidence="2">BT178</strain>
    </source>
</reference>
<proteinExistence type="predicted"/>
<dbReference type="SUPFAM" id="SSF52540">
    <property type="entry name" value="P-loop containing nucleoside triphosphate hydrolases"/>
    <property type="match status" value="1"/>
</dbReference>
<dbReference type="Proteomes" id="UP001165296">
    <property type="component" value="Unassembled WGS sequence"/>
</dbReference>
<feature type="domain" description="AAA+ ATPase" evidence="1">
    <location>
        <begin position="84"/>
        <end position="261"/>
    </location>
</feature>
<comment type="caution">
    <text evidence="2">The sequence shown here is derived from an EMBL/GenBank/DDBJ whole genome shotgun (WGS) entry which is preliminary data.</text>
</comment>
<gene>
    <name evidence="2" type="ORF">LGH74_03410</name>
</gene>
<dbReference type="InterPro" id="IPR027417">
    <property type="entry name" value="P-loop_NTPase"/>
</dbReference>
<evidence type="ECO:0000313" key="3">
    <source>
        <dbReference type="Proteomes" id="UP001165296"/>
    </source>
</evidence>
<dbReference type="EMBL" id="JAJADR010000001">
    <property type="protein sequence ID" value="MCB2407013.1"/>
    <property type="molecule type" value="Genomic_DNA"/>
</dbReference>
<dbReference type="Pfam" id="PF13481">
    <property type="entry name" value="AAA_25"/>
    <property type="match status" value="1"/>
</dbReference>
<accession>A0ABS8AMZ1</accession>
<evidence type="ECO:0000259" key="1">
    <source>
        <dbReference type="SMART" id="SM00382"/>
    </source>
</evidence>
<dbReference type="Gene3D" id="3.40.50.300">
    <property type="entry name" value="P-loop containing nucleotide triphosphate hydrolases"/>
    <property type="match status" value="1"/>
</dbReference>
<evidence type="ECO:0000313" key="2">
    <source>
        <dbReference type="EMBL" id="MCB2407013.1"/>
    </source>
</evidence>
<sequence>MLASLLTTNGQYDIAGEKISCNVNAAERHEVTNLVLLPSLLERADELANWTAPSTTRIRTAAERLTAAADLPPLVPLFGPLWETPGIAILAGDTGVGKSILAVHIAHLVSSSTPELLGLASSSNESVLYYDFELTDRQFAKRFDGFPFSARFIIGDTDPVAEDVGTFTFEHIAADLDRTGARLVILDNITALALKTTADADVSIGIMRGLKRLQNERGVSTLILAHTPKIPPGVPLSLNDLAGSKHLSNFADSVFFISKSAQGPHIRYLKQVKNRTNEEMAGVLVCELGTESGYLGFTLVGPGEEADHLGTRSEERVGKTRKEAVAPLQTILGLLPDLLVTAQPAGQLEKELAQLLDCSDRTIRDRLKEISAPGACYTVNQGGIVCSIEQEGVGRESRYHLRPVDNANA</sequence>
<protein>
    <submittedName>
        <fullName evidence="2">AAA family ATPase</fullName>
    </submittedName>
</protein>
<name>A0ABS8AMZ1_9BACT</name>
<keyword evidence="3" id="KW-1185">Reference proteome</keyword>